<accession>A0ABR2WQF5</accession>
<keyword evidence="2" id="KW-0812">Transmembrane</keyword>
<evidence type="ECO:0000313" key="3">
    <source>
        <dbReference type="EMBL" id="KAK9763704.1"/>
    </source>
</evidence>
<dbReference type="Pfam" id="PF05439">
    <property type="entry name" value="JTB"/>
    <property type="match status" value="1"/>
</dbReference>
<keyword evidence="4" id="KW-1185">Reference proteome</keyword>
<comment type="caution">
    <text evidence="3">The sequence shown here is derived from an EMBL/GenBank/DDBJ whole genome shotgun (WGS) entry which is preliminary data.</text>
</comment>
<dbReference type="Gene3D" id="3.30.720.220">
    <property type="match status" value="1"/>
</dbReference>
<evidence type="ECO:0000313" key="4">
    <source>
        <dbReference type="Proteomes" id="UP001479436"/>
    </source>
</evidence>
<organism evidence="3 4">
    <name type="scientific">Basidiobolus ranarum</name>
    <dbReference type="NCBI Taxonomy" id="34480"/>
    <lineage>
        <taxon>Eukaryota</taxon>
        <taxon>Fungi</taxon>
        <taxon>Fungi incertae sedis</taxon>
        <taxon>Zoopagomycota</taxon>
        <taxon>Entomophthoromycotina</taxon>
        <taxon>Basidiobolomycetes</taxon>
        <taxon>Basidiobolales</taxon>
        <taxon>Basidiobolaceae</taxon>
        <taxon>Basidiobolus</taxon>
    </lineage>
</organism>
<proteinExistence type="predicted"/>
<feature type="transmembrane region" description="Helical" evidence="2">
    <location>
        <begin position="14"/>
        <end position="35"/>
    </location>
</feature>
<name>A0ABR2WQF5_9FUNG</name>
<keyword evidence="2" id="KW-0472">Membrane</keyword>
<dbReference type="Proteomes" id="UP001479436">
    <property type="component" value="Unassembled WGS sequence"/>
</dbReference>
<gene>
    <name evidence="3" type="ORF">K7432_009387</name>
</gene>
<evidence type="ECO:0000256" key="1">
    <source>
        <dbReference type="SAM" id="MobiDB-lite"/>
    </source>
</evidence>
<protein>
    <submittedName>
        <fullName evidence="3">Uncharacterized protein</fullName>
    </submittedName>
</protein>
<feature type="region of interest" description="Disordered" evidence="1">
    <location>
        <begin position="45"/>
        <end position="72"/>
    </location>
</feature>
<reference evidence="3 4" key="1">
    <citation type="submission" date="2023-04" db="EMBL/GenBank/DDBJ databases">
        <title>Genome of Basidiobolus ranarum AG-B5.</title>
        <authorList>
            <person name="Stajich J.E."/>
            <person name="Carter-House D."/>
            <person name="Gryganskyi A."/>
        </authorList>
    </citation>
    <scope>NUCLEOTIDE SEQUENCE [LARGE SCALE GENOMIC DNA]</scope>
    <source>
        <strain evidence="3 4">AG-B5</strain>
    </source>
</reference>
<evidence type="ECO:0000256" key="2">
    <source>
        <dbReference type="SAM" id="Phobius"/>
    </source>
</evidence>
<dbReference type="InterPro" id="IPR008657">
    <property type="entry name" value="JTB"/>
</dbReference>
<dbReference type="EMBL" id="JASJQH010000576">
    <property type="protein sequence ID" value="KAK9763704.1"/>
    <property type="molecule type" value="Genomic_DNA"/>
</dbReference>
<feature type="transmembrane region" description="Helical" evidence="2">
    <location>
        <begin position="150"/>
        <end position="170"/>
    </location>
</feature>
<keyword evidence="2" id="KW-1133">Transmembrane helix</keyword>
<sequence>MEDTERKPPSQKKYGWWILTVIICLLVISTLRNVYYAGKDNSPKPDEYITHVPTSPIDKPLSKETGNATKPSLNDSFRLSDRYQCYSLGSCQKCTEEEMISNKICLDTGYKEPIQCSLVNSGEPLPKEPVEELPTFRSCSRVKFQGKVQFFKFLGFIVFMSICSGSVLVWRRRKIQIEQYRRLMRRIENA</sequence>